<sequence length="167" mass="18598">MGLLPSMRLDLVGQPNEVPNTEALVPFQAIPFSMPFWEKRPFHGKIFLEIGIPRKHRRLFQFEIQGGRKGDHTELKKEKNNGTQESSVHRVEVVQAVHTRSQQMGKGPIQHLDDPEAKGQLDPIVGQSNLGPDMGSLLIIRPKSVVHSNEVPITEASIPCQAVPFST</sequence>
<organism>
    <name type="scientific">Physcomitrium patens</name>
    <name type="common">Spreading-leaved earth moss</name>
    <name type="synonym">Physcomitrella patens</name>
    <dbReference type="NCBI Taxonomy" id="3218"/>
    <lineage>
        <taxon>Eukaryota</taxon>
        <taxon>Viridiplantae</taxon>
        <taxon>Streptophyta</taxon>
        <taxon>Embryophyta</taxon>
        <taxon>Bryophyta</taxon>
        <taxon>Bryophytina</taxon>
        <taxon>Bryopsida</taxon>
        <taxon>Funariidae</taxon>
        <taxon>Funariales</taxon>
        <taxon>Funariaceae</taxon>
        <taxon>Physcomitrium</taxon>
    </lineage>
</organism>
<proteinExistence type="predicted"/>
<reference evidence="1" key="1">
    <citation type="journal article" date="2008" name="Science">
        <title>The Physcomitrella genome reveals evolutionary insights into the conquest of land by plants.</title>
        <authorList>
            <person name="Rensing S."/>
            <person name="Lang D."/>
            <person name="Zimmer A."/>
            <person name="Terry A."/>
            <person name="Salamov A."/>
            <person name="Shapiro H."/>
            <person name="Nishiyama T."/>
            <person name="Perroud P.-F."/>
            <person name="Lindquist E."/>
            <person name="Kamisugi Y."/>
            <person name="Tanahashi T."/>
            <person name="Sakakibara K."/>
            <person name="Fujita T."/>
            <person name="Oishi K."/>
            <person name="Shin-I T."/>
            <person name="Kuroki Y."/>
            <person name="Toyoda A."/>
            <person name="Suzuki Y."/>
            <person name="Hashimoto A."/>
            <person name="Yamaguchi K."/>
            <person name="Sugano A."/>
            <person name="Kohara Y."/>
            <person name="Fujiyama A."/>
            <person name="Anterola A."/>
            <person name="Aoki S."/>
            <person name="Ashton N."/>
            <person name="Barbazuk W.B."/>
            <person name="Barker E."/>
            <person name="Bennetzen J."/>
            <person name="Bezanilla M."/>
            <person name="Blankenship R."/>
            <person name="Cho S.H."/>
            <person name="Dutcher S."/>
            <person name="Estelle M."/>
            <person name="Fawcett J.A."/>
            <person name="Gundlach H."/>
            <person name="Hanada K."/>
            <person name="Heyl A."/>
            <person name="Hicks K.A."/>
            <person name="Hugh J."/>
            <person name="Lohr M."/>
            <person name="Mayer K."/>
            <person name="Melkozernov A."/>
            <person name="Murata T."/>
            <person name="Nelson D."/>
            <person name="Pils B."/>
            <person name="Prigge M."/>
            <person name="Reiss B."/>
            <person name="Renner T."/>
            <person name="Rombauts S."/>
            <person name="Rushton P."/>
            <person name="Sanderfoot A."/>
            <person name="Schween G."/>
            <person name="Shiu S.-H."/>
            <person name="Stueber K."/>
            <person name="Theodoulou F.L."/>
            <person name="Tu H."/>
            <person name="Van de Peer Y."/>
            <person name="Verrier P.J."/>
            <person name="Waters E."/>
            <person name="Wood A."/>
            <person name="Yang L."/>
            <person name="Cove D."/>
            <person name="Cuming A."/>
            <person name="Hasebe M."/>
            <person name="Lucas S."/>
            <person name="Mishler D.B."/>
            <person name="Reski R."/>
            <person name="Grigoriev I."/>
            <person name="Quatrano R.S."/>
            <person name="Boore J.L."/>
        </authorList>
    </citation>
    <scope>NUCLEOTIDE SEQUENCE [LARGE SCALE GENOMIC DNA]</scope>
</reference>
<gene>
    <name evidence="1" type="ORF">PHYPADRAFT_102368</name>
</gene>
<accession>A9U546</accession>
<protein>
    <submittedName>
        <fullName evidence="1">Predicted protein</fullName>
    </submittedName>
</protein>
<dbReference type="AlphaFoldDB" id="A9U546"/>
<evidence type="ECO:0000313" key="1">
    <source>
        <dbReference type="EMBL" id="EDQ49206.1"/>
    </source>
</evidence>
<name>A9U546_PHYPA</name>
<dbReference type="EMBL" id="DS545434">
    <property type="protein sequence ID" value="EDQ49206.1"/>
    <property type="molecule type" value="Genomic_DNA"/>
</dbReference>